<dbReference type="Proteomes" id="UP000265520">
    <property type="component" value="Unassembled WGS sequence"/>
</dbReference>
<evidence type="ECO:0000313" key="4">
    <source>
        <dbReference type="Proteomes" id="UP000265520"/>
    </source>
</evidence>
<feature type="region of interest" description="Disordered" evidence="2">
    <location>
        <begin position="160"/>
        <end position="190"/>
    </location>
</feature>
<reference evidence="3 4" key="1">
    <citation type="journal article" date="2018" name="Front. Plant Sci.">
        <title>Red Clover (Trifolium pratense) and Zigzag Clover (T. medium) - A Picture of Genomic Similarities and Differences.</title>
        <authorList>
            <person name="Dluhosova J."/>
            <person name="Istvanek J."/>
            <person name="Nedelnik J."/>
            <person name="Repkova J."/>
        </authorList>
    </citation>
    <scope>NUCLEOTIDE SEQUENCE [LARGE SCALE GENOMIC DNA]</scope>
    <source>
        <strain evidence="4">cv. 10/8</strain>
        <tissue evidence="3">Leaf</tissue>
    </source>
</reference>
<evidence type="ECO:0000256" key="2">
    <source>
        <dbReference type="SAM" id="MobiDB-lite"/>
    </source>
</evidence>
<comment type="caution">
    <text evidence="3">The sequence shown here is derived from an EMBL/GenBank/DDBJ whole genome shotgun (WGS) entry which is preliminary data.</text>
</comment>
<organism evidence="3 4">
    <name type="scientific">Trifolium medium</name>
    <dbReference type="NCBI Taxonomy" id="97028"/>
    <lineage>
        <taxon>Eukaryota</taxon>
        <taxon>Viridiplantae</taxon>
        <taxon>Streptophyta</taxon>
        <taxon>Embryophyta</taxon>
        <taxon>Tracheophyta</taxon>
        <taxon>Spermatophyta</taxon>
        <taxon>Magnoliopsida</taxon>
        <taxon>eudicotyledons</taxon>
        <taxon>Gunneridae</taxon>
        <taxon>Pentapetalae</taxon>
        <taxon>rosids</taxon>
        <taxon>fabids</taxon>
        <taxon>Fabales</taxon>
        <taxon>Fabaceae</taxon>
        <taxon>Papilionoideae</taxon>
        <taxon>50 kb inversion clade</taxon>
        <taxon>NPAAA clade</taxon>
        <taxon>Hologalegina</taxon>
        <taxon>IRL clade</taxon>
        <taxon>Trifolieae</taxon>
        <taxon>Trifolium</taxon>
    </lineage>
</organism>
<accession>A0A392N7T5</accession>
<keyword evidence="4" id="KW-1185">Reference proteome</keyword>
<keyword evidence="1" id="KW-0175">Coiled coil</keyword>
<proteinExistence type="predicted"/>
<feature type="compositionally biased region" description="Acidic residues" evidence="2">
    <location>
        <begin position="167"/>
        <end position="181"/>
    </location>
</feature>
<name>A0A392N7T5_9FABA</name>
<evidence type="ECO:0000256" key="1">
    <source>
        <dbReference type="SAM" id="Coils"/>
    </source>
</evidence>
<feature type="coiled-coil region" evidence="1">
    <location>
        <begin position="14"/>
        <end position="86"/>
    </location>
</feature>
<sequence length="190" mass="21180">MRLLETALILNSEETCLAAELKKLQTKNEKLRAEVTKVENAFSNYRDKYKIQVGLVTELGQKTSEIARLTEERKKLQEELGALQLSMTPVEDEPEAAHGLSTRAELVEKIRVLGQDVLDGVKFGFDNVVDQLKVLNPTVELNTEGLGMLKRVENGEVVIPPEYAQMVEDEEEDERGDGEDQGESHGKNGA</sequence>
<dbReference type="AlphaFoldDB" id="A0A392N7T5"/>
<evidence type="ECO:0000313" key="3">
    <source>
        <dbReference type="EMBL" id="MCH95870.1"/>
    </source>
</evidence>
<protein>
    <submittedName>
        <fullName evidence="3">Pentatricopeptide repeat-containing protein</fullName>
    </submittedName>
</protein>
<dbReference type="EMBL" id="LXQA010030920">
    <property type="protein sequence ID" value="MCH95870.1"/>
    <property type="molecule type" value="Genomic_DNA"/>
</dbReference>